<evidence type="ECO:0000313" key="3">
    <source>
        <dbReference type="Proteomes" id="UP001415857"/>
    </source>
</evidence>
<dbReference type="Proteomes" id="UP001415857">
    <property type="component" value="Unassembled WGS sequence"/>
</dbReference>
<accession>A0AAP0REI9</accession>
<dbReference type="GO" id="GO:0004523">
    <property type="term" value="F:RNA-DNA hybrid ribonuclease activity"/>
    <property type="evidence" value="ECO:0007669"/>
    <property type="project" value="InterPro"/>
</dbReference>
<reference evidence="2 3" key="1">
    <citation type="journal article" date="2024" name="Plant J.">
        <title>Genome sequences and population genomics reveal climatic adaptation and genomic divergence between two closely related sweetgum species.</title>
        <authorList>
            <person name="Xu W.Q."/>
            <person name="Ren C.Q."/>
            <person name="Zhang X.Y."/>
            <person name="Comes H.P."/>
            <person name="Liu X.H."/>
            <person name="Li Y.G."/>
            <person name="Kettle C.J."/>
            <person name="Jalonen R."/>
            <person name="Gaisberger H."/>
            <person name="Ma Y.Z."/>
            <person name="Qiu Y.X."/>
        </authorList>
    </citation>
    <scope>NUCLEOTIDE SEQUENCE [LARGE SCALE GENOMIC DNA]</scope>
    <source>
        <strain evidence="2">Hangzhou</strain>
    </source>
</reference>
<comment type="caution">
    <text evidence="2">The sequence shown here is derived from an EMBL/GenBank/DDBJ whole genome shotgun (WGS) entry which is preliminary data.</text>
</comment>
<gene>
    <name evidence="2" type="ORF">L1049_023233</name>
</gene>
<proteinExistence type="predicted"/>
<dbReference type="AlphaFoldDB" id="A0AAP0REI9"/>
<feature type="domain" description="RNase H type-1" evidence="1">
    <location>
        <begin position="12"/>
        <end position="70"/>
    </location>
</feature>
<keyword evidence="3" id="KW-1185">Reference proteome</keyword>
<dbReference type="InterPro" id="IPR002156">
    <property type="entry name" value="RNaseH_domain"/>
</dbReference>
<evidence type="ECO:0000313" key="2">
    <source>
        <dbReference type="EMBL" id="KAK9275958.1"/>
    </source>
</evidence>
<name>A0AAP0REI9_LIQFO</name>
<organism evidence="2 3">
    <name type="scientific">Liquidambar formosana</name>
    <name type="common">Formosan gum</name>
    <dbReference type="NCBI Taxonomy" id="63359"/>
    <lineage>
        <taxon>Eukaryota</taxon>
        <taxon>Viridiplantae</taxon>
        <taxon>Streptophyta</taxon>
        <taxon>Embryophyta</taxon>
        <taxon>Tracheophyta</taxon>
        <taxon>Spermatophyta</taxon>
        <taxon>Magnoliopsida</taxon>
        <taxon>eudicotyledons</taxon>
        <taxon>Gunneridae</taxon>
        <taxon>Pentapetalae</taxon>
        <taxon>Saxifragales</taxon>
        <taxon>Altingiaceae</taxon>
        <taxon>Liquidambar</taxon>
    </lineage>
</organism>
<dbReference type="GO" id="GO:0003676">
    <property type="term" value="F:nucleic acid binding"/>
    <property type="evidence" value="ECO:0007669"/>
    <property type="project" value="InterPro"/>
</dbReference>
<protein>
    <recommendedName>
        <fullName evidence="1">RNase H type-1 domain-containing protein</fullName>
    </recommendedName>
</protein>
<dbReference type="Pfam" id="PF13456">
    <property type="entry name" value="RVT_3"/>
    <property type="match status" value="1"/>
</dbReference>
<evidence type="ECO:0000259" key="1">
    <source>
        <dbReference type="Pfam" id="PF13456"/>
    </source>
</evidence>
<sequence>MDSSRTGLAQLKVSVAVDSAVGLTSCTRDAEKHSPHAPLTDACKRLMRREWDCVMELIYREGNAAADYLAGLSPGLPSGLTVHLRGFSVSL</sequence>
<dbReference type="EMBL" id="JBBPBK010000011">
    <property type="protein sequence ID" value="KAK9275958.1"/>
    <property type="molecule type" value="Genomic_DNA"/>
</dbReference>